<evidence type="ECO:0000313" key="2">
    <source>
        <dbReference type="EMBL" id="OGX90414.1"/>
    </source>
</evidence>
<organism evidence="2 3">
    <name type="scientific">Hymenobacter coccineus</name>
    <dbReference type="NCBI Taxonomy" id="1908235"/>
    <lineage>
        <taxon>Bacteria</taxon>
        <taxon>Pseudomonadati</taxon>
        <taxon>Bacteroidota</taxon>
        <taxon>Cytophagia</taxon>
        <taxon>Cytophagales</taxon>
        <taxon>Hymenobacteraceae</taxon>
        <taxon>Hymenobacter</taxon>
    </lineage>
</organism>
<evidence type="ECO:0000313" key="3">
    <source>
        <dbReference type="Proteomes" id="UP000177506"/>
    </source>
</evidence>
<keyword evidence="1" id="KW-0472">Membrane</keyword>
<protein>
    <recommendedName>
        <fullName evidence="4">Potassium channel domain-containing protein</fullName>
    </recommendedName>
</protein>
<keyword evidence="1" id="KW-0812">Transmembrane</keyword>
<dbReference type="Gene3D" id="1.10.287.70">
    <property type="match status" value="1"/>
</dbReference>
<feature type="transmembrane region" description="Helical" evidence="1">
    <location>
        <begin position="5"/>
        <end position="24"/>
    </location>
</feature>
<feature type="transmembrane region" description="Helical" evidence="1">
    <location>
        <begin position="67"/>
        <end position="85"/>
    </location>
</feature>
<comment type="caution">
    <text evidence="2">The sequence shown here is derived from an EMBL/GenBank/DDBJ whole genome shotgun (WGS) entry which is preliminary data.</text>
</comment>
<sequence>MVRAALLFVGFIAGGALLFLFDLYEVYSPGLITAMLVAITLAKLTYFVGSILRWIRRSAADDVYRRHLLMFLFLNVLLIISSYAIDYYCLHRIRPESFHLPFGEQDPVGQLLTFFYFSTGRFTTAGGSEVYPTAGLAQGYVVSEILLSYCTTVLIVANISLLQTLLAPAKPPGPPTL</sequence>
<evidence type="ECO:0008006" key="4">
    <source>
        <dbReference type="Google" id="ProtNLM"/>
    </source>
</evidence>
<dbReference type="EMBL" id="MDZA01000150">
    <property type="protein sequence ID" value="OGX90414.1"/>
    <property type="molecule type" value="Genomic_DNA"/>
</dbReference>
<proteinExistence type="predicted"/>
<reference evidence="2 3" key="1">
    <citation type="submission" date="2016-08" db="EMBL/GenBank/DDBJ databases">
        <title>Hymenobacter coccineus sp. nov., Hymenobacter lapidarius sp. nov. and Hymenobacter glacialis sp. nov., isolated from Antarctic soil.</title>
        <authorList>
            <person name="Sedlacek I."/>
            <person name="Kralova S."/>
            <person name="Kyrova K."/>
            <person name="Maslanova I."/>
            <person name="Stankova E."/>
            <person name="Vrbovska V."/>
            <person name="Nemec M."/>
            <person name="Bartak M."/>
            <person name="Svec P."/>
            <person name="Busse H.-J."/>
            <person name="Pantucek R."/>
        </authorList>
    </citation>
    <scope>NUCLEOTIDE SEQUENCE [LARGE SCALE GENOMIC DNA]</scope>
    <source>
        <strain evidence="2 3">CCM 8649</strain>
    </source>
</reference>
<dbReference type="Proteomes" id="UP000177506">
    <property type="component" value="Unassembled WGS sequence"/>
</dbReference>
<keyword evidence="3" id="KW-1185">Reference proteome</keyword>
<name>A0A1G1THQ8_9BACT</name>
<accession>A0A1G1THQ8</accession>
<evidence type="ECO:0000256" key="1">
    <source>
        <dbReference type="SAM" id="Phobius"/>
    </source>
</evidence>
<dbReference type="AlphaFoldDB" id="A0A1G1THQ8"/>
<dbReference type="SUPFAM" id="SSF81324">
    <property type="entry name" value="Voltage-gated potassium channels"/>
    <property type="match status" value="1"/>
</dbReference>
<feature type="transmembrane region" description="Helical" evidence="1">
    <location>
        <begin position="30"/>
        <end position="55"/>
    </location>
</feature>
<gene>
    <name evidence="2" type="ORF">BEN49_22835</name>
</gene>
<keyword evidence="1" id="KW-1133">Transmembrane helix</keyword>